<dbReference type="InterPro" id="IPR053180">
    <property type="entry name" value="Ca-binding_acidic-repeat"/>
</dbReference>
<feature type="region of interest" description="Disordered" evidence="1">
    <location>
        <begin position="861"/>
        <end position="888"/>
    </location>
</feature>
<evidence type="ECO:0000256" key="1">
    <source>
        <dbReference type="SAM" id="MobiDB-lite"/>
    </source>
</evidence>
<protein>
    <submittedName>
        <fullName evidence="2">AAA ATPase</fullName>
    </submittedName>
</protein>
<name>A0A1B1TDY6_9ARCH</name>
<accession>A0A1B1TDY6</accession>
<feature type="region of interest" description="Disordered" evidence="1">
    <location>
        <begin position="953"/>
        <end position="972"/>
    </location>
</feature>
<dbReference type="PANTHER" id="PTHR37467:SF1">
    <property type="entry name" value="EXPORTED CALCIUM-BINDING GLYCOPROTEIN"/>
    <property type="match status" value="1"/>
</dbReference>
<dbReference type="PANTHER" id="PTHR37467">
    <property type="entry name" value="EXPORTED CALCIUM-BINDING GLYCOPROTEIN-RELATED"/>
    <property type="match status" value="1"/>
</dbReference>
<dbReference type="EMBL" id="KP211890">
    <property type="protein sequence ID" value="ANV80496.1"/>
    <property type="molecule type" value="Genomic_DNA"/>
</dbReference>
<reference evidence="2" key="2">
    <citation type="journal article" date="2015" name="ISME J.">
        <title>A new class of marine Euryarchaeota group II from the Mediterranean deep chlorophyll maximum.</title>
        <authorList>
            <person name="Martin-Cuadrado A.B."/>
            <person name="Garcia-Heredia I."/>
            <person name="Molto A.G."/>
            <person name="Lopez-Ubeda R."/>
            <person name="Kimes N."/>
            <person name="Lopez-Garcia P."/>
            <person name="Moreira D."/>
            <person name="Rodriguez-Valera F."/>
        </authorList>
    </citation>
    <scope>NUCLEOTIDE SEQUENCE</scope>
</reference>
<organism evidence="2">
    <name type="scientific">uncultured Poseidoniia archaeon</name>
    <dbReference type="NCBI Taxonomy" id="1697135"/>
    <lineage>
        <taxon>Archaea</taxon>
        <taxon>Methanobacteriati</taxon>
        <taxon>Thermoplasmatota</taxon>
        <taxon>Candidatus Poseidoniia</taxon>
        <taxon>environmental samples</taxon>
    </lineage>
</organism>
<proteinExistence type="predicted"/>
<feature type="compositionally biased region" description="Polar residues" evidence="1">
    <location>
        <begin position="957"/>
        <end position="966"/>
    </location>
</feature>
<evidence type="ECO:0000313" key="2">
    <source>
        <dbReference type="EMBL" id="ANV80496.1"/>
    </source>
</evidence>
<sequence length="1902" mass="212439">MRRKQISALLLSFLMLASLAFVSQTRPQSSVSSIDPNVAEGGDPPITDQDGDLIPDMHEFIFSEDINIQINSINLVIEGLDSYNATDNVTDRDKDGASALMEYCWPFTLDACLDSEKRNSLTGKSPEQSISGLREYLDPRIADTDGDGLPDGYEIYMCTNGGVGSINPLTNAWDCLYFDPLDPKDLIDDFDRCEKDFSWGCGDGFDFNKDGIIDIGERFTNAEEYLYGSPEDWVTERDGLWCVGEIQGLSPSCQTEVQRATLDDGWLGTDPRFADSDYYVWSDFEALELTSLGDGMPDGWEAYNGLDPRNSSDAIIDLDSDGWDENRDGYITPDITISTSHWGEEFSNYEEYLVDSDSGFGVIPGVTGARISSADGDLISLNYKSDVEFVDTSIRKIISDSQRDRLLVGSKYGITVLDPFRDTSSLFPLDHGTEMNVMEKYELGEKSYLFFGTNKGLHTIQLDNGLPVSESEKVFHLGPVEIITKMQIQSDDLNLLIASDSKMWTIQLSQDFENSIEDVKIVHLSKISSLVNYENASITTSVHVEMQGRIPMLFVGTDSGLIAWNTTDGSNSIGNPYWVFNRTNAEYFINENIYDSTSTPRVNILQKEEINGETPGLWLGMSGGLYLVELDLITSQPTEAFNSDRMLNIENLLDGANDIRSIFSYQGMVIIGSSYGSWCLEGSAEDGILGMYLNQTRIPGLVTSFAMIENQGEKWIFAGISPGEYMNIASLNPLSNDSDLDGMNDGWEFINGLDPTDPFDAARDPDYDGVRYFTEEGVLFDRLWTNLDEYRFSSISDAGVNSTDPREMDSDGDGLTDGEEYWGWFTNSTVFDCYYLNKNYICDEETGIDALQVHMEGWLGSGTGGGTDGPTDPTNSDSDGDGMPDGWEIENRRWIGDTYTGGNSWSLDPRNPLDADEDADGDGLSNLCEYRWSNLLDLTLREGLDSHGESAEAALNWSRTDPNSIDSDGDTIPDGWEARYKCSWSPKNAGINPLNGSDYLSNPDGDGYDVNHNGVLELDEQLVNWMEYYLMSDILYQSSTSSGISYPNNFSTQLSHESWEGLADTSFGDQSTIFYSFLVDGMIPSDIGSSDPLKADSDRDGMPDGWEFYHARWSIFDQKWSLNPVNEKDNLEDPDGDGMNNWEEYNSISTNLSEIGNSISSPQFFLMSVLGEITPVPWIGADSALSFGDFISEGQINSTGLTTDPNNPDSDGDGILDGIELLFTQWNSTDQVWTLNPLVPGDGYYDSDNDGVTDIVELNMTNNNPVNGGLSPYDAPKFWDEADSINPQESINRIYRIIFSKGGRADLAMQQFVDWESGEPAKPLLESIFGITDPNSQDTDRDGMSDGYEYWFTEWNLENNSWSMNPLTDYDVNIDSDQDSFDCNGDGEISDSESFDNLAEYDSRIYGKRLAIDTIPNGSGLISYGSDAIAAQIEENGLSSSAAESILYTLFSSKSISSSEKVGLINEIDSNNFNISLAGISDPNDADSDRDGMTDGWEYCYSIYGEFLPVNSYRWSLNPLNPLDVSYDPDSDGWYDRSFTDTPASQGQWIDRQFIQGSNEDQLESGVLELYFNNLMEYENGTHPLDDDSDDDSVLMIPIFENGFVTDYIRDRSLSDGREIFKYGTNPLDNDTDGDMMPDFYEYSRGWNETNDNWSSYLQIAVEWYQVSPTNWKPVDVSKGYISRPLLNWTWFTHDPTNPDDAGQDADNDGDWVCSSGPCIYQPYTNFQEYYATVNATLSSPSLVRAANLYDCSGNIVEEWWQLRESLLGTCSGNTAISTNYLRMNRISETDSLYALIINDNDENYEIINASDDLILTNGNWTDQYNRFAGDQYHLPNIGLGEYVFGWWNIDLDGDMIAEGTDPKNWDTDGDWLNDYFEINDDLLDGIRGNSGSPIRYDDRTT</sequence>
<reference evidence="2" key="1">
    <citation type="submission" date="2014-11" db="EMBL/GenBank/DDBJ databases">
        <authorList>
            <person name="Zhu J."/>
            <person name="Qi W."/>
            <person name="Song R."/>
        </authorList>
    </citation>
    <scope>NUCLEOTIDE SEQUENCE</scope>
</reference>